<gene>
    <name evidence="2" type="ORF">V5799_017396</name>
</gene>
<feature type="region of interest" description="Disordered" evidence="1">
    <location>
        <begin position="74"/>
        <end position="169"/>
    </location>
</feature>
<proteinExistence type="predicted"/>
<keyword evidence="3" id="KW-1185">Reference proteome</keyword>
<name>A0AAQ4F3E6_AMBAM</name>
<sequence>MAERLSLLAEYVTSRFTSAACLRRYLHKHFRGGQRVDDDEVSALAALLALGLRVDVSARRPVAAVRAHKYWHDAPARSPTSPVENAVESSLDNTTTCTWEASSAELHYRRVSPDEEDSEDEEDEGAEPLRQHSDAASADAAMVLLPHGPPAPRSAPQQRLAGDRPPGSLAARTRRWLAVLMGRQLPPAPLD</sequence>
<feature type="compositionally biased region" description="Acidic residues" evidence="1">
    <location>
        <begin position="114"/>
        <end position="126"/>
    </location>
</feature>
<evidence type="ECO:0000313" key="2">
    <source>
        <dbReference type="EMBL" id="KAK8781262.1"/>
    </source>
</evidence>
<dbReference type="AlphaFoldDB" id="A0AAQ4F3E6"/>
<protein>
    <submittedName>
        <fullName evidence="2">Uncharacterized protein</fullName>
    </submittedName>
</protein>
<evidence type="ECO:0000256" key="1">
    <source>
        <dbReference type="SAM" id="MobiDB-lite"/>
    </source>
</evidence>
<accession>A0AAQ4F3E6</accession>
<dbReference type="Proteomes" id="UP001321473">
    <property type="component" value="Unassembled WGS sequence"/>
</dbReference>
<comment type="caution">
    <text evidence="2">The sequence shown here is derived from an EMBL/GenBank/DDBJ whole genome shotgun (WGS) entry which is preliminary data.</text>
</comment>
<evidence type="ECO:0000313" key="3">
    <source>
        <dbReference type="Proteomes" id="UP001321473"/>
    </source>
</evidence>
<dbReference type="EMBL" id="JARKHS020007839">
    <property type="protein sequence ID" value="KAK8781262.1"/>
    <property type="molecule type" value="Genomic_DNA"/>
</dbReference>
<organism evidence="2 3">
    <name type="scientific">Amblyomma americanum</name>
    <name type="common">Lone star tick</name>
    <dbReference type="NCBI Taxonomy" id="6943"/>
    <lineage>
        <taxon>Eukaryota</taxon>
        <taxon>Metazoa</taxon>
        <taxon>Ecdysozoa</taxon>
        <taxon>Arthropoda</taxon>
        <taxon>Chelicerata</taxon>
        <taxon>Arachnida</taxon>
        <taxon>Acari</taxon>
        <taxon>Parasitiformes</taxon>
        <taxon>Ixodida</taxon>
        <taxon>Ixodoidea</taxon>
        <taxon>Ixodidae</taxon>
        <taxon>Amblyomminae</taxon>
        <taxon>Amblyomma</taxon>
    </lineage>
</organism>
<reference evidence="2 3" key="1">
    <citation type="journal article" date="2023" name="Arcadia Sci">
        <title>De novo assembly of a long-read Amblyomma americanum tick genome.</title>
        <authorList>
            <person name="Chou S."/>
            <person name="Poskanzer K.E."/>
            <person name="Rollins M."/>
            <person name="Thuy-Boun P.S."/>
        </authorList>
    </citation>
    <scope>NUCLEOTIDE SEQUENCE [LARGE SCALE GENOMIC DNA]</scope>
    <source>
        <strain evidence="2">F_SG_1</strain>
        <tissue evidence="2">Salivary glands</tissue>
    </source>
</reference>
<feature type="compositionally biased region" description="Polar residues" evidence="1">
    <location>
        <begin position="78"/>
        <end position="101"/>
    </location>
</feature>